<evidence type="ECO:0000313" key="2">
    <source>
        <dbReference type="EMBL" id="OBG41080.1"/>
    </source>
</evidence>
<sequence>MSLLNVAPEIVSAASGNLANLGSGLRSACAAAAGQTTGVVAPAADEVSAAITAALGTHAEQFQAVNAQAAAFHDQFVNLLSGGAAQYVSAEVANAQQIIGGAPGSAVAAANAADTVTDGFGGMNINYALGPFGVAFNAGPTFVSDGMGGFILTGLTGTGALTYSTPLGSGVLVSATVSEGFSPSGGWFGHILETWPLGSFVAVDGTGTFFPLGITSLAYNFNGLEFSVPGTGVLGPFVPNVTWNPNP</sequence>
<dbReference type="EMBL" id="LZIT01000096">
    <property type="protein sequence ID" value="OBG41080.1"/>
    <property type="molecule type" value="Genomic_DNA"/>
</dbReference>
<proteinExistence type="predicted"/>
<accession>A0ABD6P327</accession>
<protein>
    <recommendedName>
        <fullName evidence="1">PE domain-containing protein</fullName>
    </recommendedName>
</protein>
<comment type="caution">
    <text evidence="2">The sequence shown here is derived from an EMBL/GenBank/DDBJ whole genome shotgun (WGS) entry which is preliminary data.</text>
</comment>
<dbReference type="Proteomes" id="UP000092086">
    <property type="component" value="Unassembled WGS sequence"/>
</dbReference>
<organism evidence="2 3">
    <name type="scientific">Mycobacterium alsense</name>
    <dbReference type="NCBI Taxonomy" id="324058"/>
    <lineage>
        <taxon>Bacteria</taxon>
        <taxon>Bacillati</taxon>
        <taxon>Actinomycetota</taxon>
        <taxon>Actinomycetes</taxon>
        <taxon>Mycobacteriales</taxon>
        <taxon>Mycobacteriaceae</taxon>
        <taxon>Mycobacterium</taxon>
    </lineage>
</organism>
<dbReference type="SUPFAM" id="SSF140459">
    <property type="entry name" value="PE/PPE dimer-like"/>
    <property type="match status" value="1"/>
</dbReference>
<gene>
    <name evidence="2" type="ORF">A5672_12900</name>
</gene>
<dbReference type="InterPro" id="IPR000084">
    <property type="entry name" value="PE-PGRS_N"/>
</dbReference>
<dbReference type="Gene3D" id="1.10.287.850">
    <property type="entry name" value="HP0062-like domain"/>
    <property type="match status" value="1"/>
</dbReference>
<evidence type="ECO:0000313" key="3">
    <source>
        <dbReference type="Proteomes" id="UP000092086"/>
    </source>
</evidence>
<dbReference type="RefSeq" id="WP_067323559.1">
    <property type="nucleotide sequence ID" value="NZ_LZIT01000096.1"/>
</dbReference>
<dbReference type="InterPro" id="IPR038332">
    <property type="entry name" value="PPE_sf"/>
</dbReference>
<evidence type="ECO:0000259" key="1">
    <source>
        <dbReference type="Pfam" id="PF00934"/>
    </source>
</evidence>
<feature type="domain" description="PE" evidence="1">
    <location>
        <begin position="4"/>
        <end position="94"/>
    </location>
</feature>
<reference evidence="2 3" key="1">
    <citation type="submission" date="2016-06" db="EMBL/GenBank/DDBJ databases">
        <authorList>
            <person name="Sutton G."/>
            <person name="Brinkac L."/>
            <person name="Sanka R."/>
            <person name="Adams M."/>
            <person name="Lau E."/>
            <person name="Sam S."/>
            <person name="Sreng N."/>
            <person name="Him V."/>
            <person name="Kerleguer A."/>
            <person name="Cheng S."/>
        </authorList>
    </citation>
    <scope>NUCLEOTIDE SEQUENCE [LARGE SCALE GENOMIC DNA]</scope>
    <source>
        <strain evidence="2 3">E2978</strain>
    </source>
</reference>
<dbReference type="AlphaFoldDB" id="A0ABD6P327"/>
<name>A0ABD6P327_9MYCO</name>
<dbReference type="Pfam" id="PF00934">
    <property type="entry name" value="PE"/>
    <property type="match status" value="1"/>
</dbReference>